<dbReference type="GO" id="GO:0055085">
    <property type="term" value="P:transmembrane transport"/>
    <property type="evidence" value="ECO:0007669"/>
    <property type="project" value="InterPro"/>
</dbReference>
<dbReference type="EMBL" id="CP060693">
    <property type="protein sequence ID" value="QNM89982.1"/>
    <property type="molecule type" value="Genomic_DNA"/>
</dbReference>
<dbReference type="InterPro" id="IPR035906">
    <property type="entry name" value="MetI-like_sf"/>
</dbReference>
<dbReference type="PROSITE" id="PS50928">
    <property type="entry name" value="ABC_TM1"/>
    <property type="match status" value="1"/>
</dbReference>
<keyword evidence="5 7" id="KW-1133">Transmembrane helix</keyword>
<proteinExistence type="inferred from homology"/>
<keyword evidence="6 7" id="KW-0472">Membrane</keyword>
<dbReference type="RefSeq" id="WP_187474378.1">
    <property type="nucleotide sequence ID" value="NZ_CP060693.1"/>
</dbReference>
<evidence type="ECO:0000256" key="3">
    <source>
        <dbReference type="ARBA" id="ARBA00022475"/>
    </source>
</evidence>
<evidence type="ECO:0000256" key="5">
    <source>
        <dbReference type="ARBA" id="ARBA00022989"/>
    </source>
</evidence>
<evidence type="ECO:0000256" key="1">
    <source>
        <dbReference type="ARBA" id="ARBA00004651"/>
    </source>
</evidence>
<dbReference type="CDD" id="cd06261">
    <property type="entry name" value="TM_PBP2"/>
    <property type="match status" value="1"/>
</dbReference>
<dbReference type="GO" id="GO:0005886">
    <property type="term" value="C:plasma membrane"/>
    <property type="evidence" value="ECO:0007669"/>
    <property type="project" value="UniProtKB-SubCell"/>
</dbReference>
<keyword evidence="2 7" id="KW-0813">Transport</keyword>
<feature type="transmembrane region" description="Helical" evidence="7">
    <location>
        <begin position="137"/>
        <end position="162"/>
    </location>
</feature>
<dbReference type="AlphaFoldDB" id="A0A7G9LMY3"/>
<protein>
    <submittedName>
        <fullName evidence="9">ABC transporter permease</fullName>
    </submittedName>
</protein>
<comment type="similarity">
    <text evidence="7">Belongs to the binding-protein-dependent transport system permease family.</text>
</comment>
<dbReference type="Pfam" id="PF19300">
    <property type="entry name" value="BPD_transp_1_N"/>
    <property type="match status" value="1"/>
</dbReference>
<dbReference type="Proteomes" id="UP000515842">
    <property type="component" value="Chromosome"/>
</dbReference>
<evidence type="ECO:0000256" key="6">
    <source>
        <dbReference type="ARBA" id="ARBA00023136"/>
    </source>
</evidence>
<evidence type="ECO:0000256" key="7">
    <source>
        <dbReference type="RuleBase" id="RU363032"/>
    </source>
</evidence>
<reference evidence="9 10" key="1">
    <citation type="journal article" date="2020" name="Front. Microbiol.">
        <title>Genomic Analysis and Antimicrobial Resistance of Aliarcobacter cryaerophilus Strains From German Water Poultry.</title>
        <authorList>
            <person name="Muller E."/>
            <person name="Hotzel H."/>
            <person name="Ahlers C."/>
            <person name="Hanel I."/>
            <person name="Tomaso H."/>
            <person name="Abdel-Glil M.Y."/>
        </authorList>
    </citation>
    <scope>NUCLEOTIDE SEQUENCE [LARGE SCALE GENOMIC DNA]</scope>
    <source>
        <strain evidence="9 10">16CS1285-4</strain>
    </source>
</reference>
<feature type="domain" description="ABC transmembrane type-1" evidence="8">
    <location>
        <begin position="95"/>
        <end position="305"/>
    </location>
</feature>
<evidence type="ECO:0000256" key="2">
    <source>
        <dbReference type="ARBA" id="ARBA00022448"/>
    </source>
</evidence>
<dbReference type="PANTHER" id="PTHR30465:SF0">
    <property type="entry name" value="OLIGOPEPTIDE TRANSPORT SYSTEM PERMEASE PROTEIN APPB"/>
    <property type="match status" value="1"/>
</dbReference>
<comment type="subcellular location">
    <subcellularLocation>
        <location evidence="1 7">Cell membrane</location>
        <topology evidence="1 7">Multi-pass membrane protein</topology>
    </subcellularLocation>
</comment>
<feature type="transmembrane region" description="Helical" evidence="7">
    <location>
        <begin position="240"/>
        <end position="266"/>
    </location>
</feature>
<feature type="transmembrane region" description="Helical" evidence="7">
    <location>
        <begin position="7"/>
        <end position="29"/>
    </location>
</feature>
<dbReference type="SUPFAM" id="SSF161098">
    <property type="entry name" value="MetI-like"/>
    <property type="match status" value="1"/>
</dbReference>
<evidence type="ECO:0000259" key="8">
    <source>
        <dbReference type="PROSITE" id="PS50928"/>
    </source>
</evidence>
<evidence type="ECO:0000313" key="9">
    <source>
        <dbReference type="EMBL" id="QNM89982.1"/>
    </source>
</evidence>
<evidence type="ECO:0000256" key="4">
    <source>
        <dbReference type="ARBA" id="ARBA00022692"/>
    </source>
</evidence>
<dbReference type="Gene3D" id="1.10.3720.10">
    <property type="entry name" value="MetI-like"/>
    <property type="match status" value="1"/>
</dbReference>
<keyword evidence="3" id="KW-1003">Cell membrane</keyword>
<accession>A0A7G9LMY3</accession>
<dbReference type="InterPro" id="IPR000515">
    <property type="entry name" value="MetI-like"/>
</dbReference>
<evidence type="ECO:0000313" key="10">
    <source>
        <dbReference type="Proteomes" id="UP000515842"/>
    </source>
</evidence>
<dbReference type="Pfam" id="PF00528">
    <property type="entry name" value="BPD_transp_1"/>
    <property type="match status" value="1"/>
</dbReference>
<name>A0A7G9LMY3_9BACT</name>
<gene>
    <name evidence="9" type="ORF">HOO34_10235</name>
</gene>
<dbReference type="InterPro" id="IPR045621">
    <property type="entry name" value="BPD_transp_1_N"/>
</dbReference>
<sequence length="319" mass="35908">MNLFLKKLLYIIIMLFIISLISFIAINLAPNSFFASGELNPNITPEAIDELKKIYGLDKPLYIQFFSWVYSILQLDFGISFSSGSTVKDEILSRIPITLTINIISMILVFLISLYLGIKAAMKKELIFDRFTKQLSLLSFSMPSFYLALILVLIFSIQFELFPIAGLHSVTNDGSFNYYLDFAWHLVLPIFIIVFGGIGSLILYIRALTIEILKSDYIFFAKARGLDNKKILRYYILPNLYPPVITLLGLSLPGVIGGSVILETIFSIDGMGLLFYQSALSHDYPVIMGILIIGAFLTLIGNMFADLALLKLNPNYNEK</sequence>
<feature type="transmembrane region" description="Helical" evidence="7">
    <location>
        <begin position="182"/>
        <end position="205"/>
    </location>
</feature>
<keyword evidence="4 7" id="KW-0812">Transmembrane</keyword>
<dbReference type="PANTHER" id="PTHR30465">
    <property type="entry name" value="INNER MEMBRANE ABC TRANSPORTER"/>
    <property type="match status" value="1"/>
</dbReference>
<organism evidence="9 10">
    <name type="scientific">Aliarcobacter cryaerophilus</name>
    <dbReference type="NCBI Taxonomy" id="28198"/>
    <lineage>
        <taxon>Bacteria</taxon>
        <taxon>Pseudomonadati</taxon>
        <taxon>Campylobacterota</taxon>
        <taxon>Epsilonproteobacteria</taxon>
        <taxon>Campylobacterales</taxon>
        <taxon>Arcobacteraceae</taxon>
        <taxon>Aliarcobacter</taxon>
    </lineage>
</organism>
<feature type="transmembrane region" description="Helical" evidence="7">
    <location>
        <begin position="95"/>
        <end position="116"/>
    </location>
</feature>
<feature type="transmembrane region" description="Helical" evidence="7">
    <location>
        <begin position="286"/>
        <end position="310"/>
    </location>
</feature>